<evidence type="ECO:0008006" key="4">
    <source>
        <dbReference type="Google" id="ProtNLM"/>
    </source>
</evidence>
<dbReference type="Gene3D" id="3.40.50.300">
    <property type="entry name" value="P-loop containing nucleotide triphosphate hydrolases"/>
    <property type="match status" value="1"/>
</dbReference>
<feature type="transmembrane region" description="Helical" evidence="1">
    <location>
        <begin position="381"/>
        <end position="407"/>
    </location>
</feature>
<keyword evidence="1" id="KW-0812">Transmembrane</keyword>
<feature type="transmembrane region" description="Helical" evidence="1">
    <location>
        <begin position="495"/>
        <end position="513"/>
    </location>
</feature>
<dbReference type="AlphaFoldDB" id="A0A1U7J589"/>
<sequence length="570" mass="61150">MVTTFLRSLLPGQPPTVASLKTLAQAVNGQLAAQRAGLPLVSPRRDIPMNYRVWGLKFGSQDNEVLTSVEAIADRFQRDGIDGRLLILGEAGVGKTHTLLAVGELLAKRSGPVPVLVDVSAWTGETMREWLMAALWRDYRVAKSDARYWIDNAQLTLLIDGFDHLPTAQKRRCAAAIETLLRSNPNQTALLCCRRQVLESSGLTFDQFNGGINIIPLAAQQVKDYVLAQNRPELWPVIKGSKLLQQLARLPLVLNLLVAMPTLAVPPLRSRADLVRRYLDEGLAKVKGNSAQHQAALGWLAEQLSQRPRTFYLDDLDRSWLPEPRQLLYRLLVGIAIALIMGLVGGNLLLGVALGLMASQIDLESFPYVRLGVAIAPLGRLISLALTCGGLALVLGLGLGSGAALALSPFGRGVIGFGGAGAVGAVLGWSLGLVGLLQGGVPGAAQIRQTPNQDVTLALRNTVVLVAVLGAILGLLLVLPAMVSGQPPLMLLPLSRLRLIVGCLVILALWLSFSLQHGLVRLLLGGKQGLPQAARPWLETMVTAGLLRRVGGGYSFGHEELRQAMVEDQP</sequence>
<evidence type="ECO:0000313" key="2">
    <source>
        <dbReference type="EMBL" id="OKH47821.1"/>
    </source>
</evidence>
<dbReference type="Proteomes" id="UP000185557">
    <property type="component" value="Unassembled WGS sequence"/>
</dbReference>
<keyword evidence="1" id="KW-1133">Transmembrane helix</keyword>
<evidence type="ECO:0000256" key="1">
    <source>
        <dbReference type="SAM" id="Phobius"/>
    </source>
</evidence>
<feature type="transmembrane region" description="Helical" evidence="1">
    <location>
        <begin position="414"/>
        <end position="437"/>
    </location>
</feature>
<organism evidence="2 3">
    <name type="scientific">Phormidium tenue NIES-30</name>
    <dbReference type="NCBI Taxonomy" id="549789"/>
    <lineage>
        <taxon>Bacteria</taxon>
        <taxon>Bacillati</taxon>
        <taxon>Cyanobacteriota</taxon>
        <taxon>Cyanophyceae</taxon>
        <taxon>Oscillatoriophycideae</taxon>
        <taxon>Oscillatoriales</taxon>
        <taxon>Oscillatoriaceae</taxon>
        <taxon>Phormidium</taxon>
    </lineage>
</organism>
<gene>
    <name evidence="2" type="ORF">NIES30_12675</name>
</gene>
<dbReference type="OrthoDB" id="419058at2"/>
<dbReference type="RefSeq" id="WP_073608780.1">
    <property type="nucleotide sequence ID" value="NZ_MRCG01000008.1"/>
</dbReference>
<comment type="caution">
    <text evidence="2">The sequence shown here is derived from an EMBL/GenBank/DDBJ whole genome shotgun (WGS) entry which is preliminary data.</text>
</comment>
<keyword evidence="1" id="KW-0472">Membrane</keyword>
<dbReference type="STRING" id="549789.NIES30_12675"/>
<feature type="transmembrane region" description="Helical" evidence="1">
    <location>
        <begin position="457"/>
        <end position="483"/>
    </location>
</feature>
<dbReference type="InterPro" id="IPR027417">
    <property type="entry name" value="P-loop_NTPase"/>
</dbReference>
<dbReference type="EMBL" id="MRCG01000008">
    <property type="protein sequence ID" value="OKH47821.1"/>
    <property type="molecule type" value="Genomic_DNA"/>
</dbReference>
<dbReference type="SUPFAM" id="SSF52540">
    <property type="entry name" value="P-loop containing nucleoside triphosphate hydrolases"/>
    <property type="match status" value="1"/>
</dbReference>
<reference evidence="2 3" key="1">
    <citation type="submission" date="2016-11" db="EMBL/GenBank/DDBJ databases">
        <title>Draft Genome Sequences of Nine Cyanobacterial Strains from Diverse Habitats.</title>
        <authorList>
            <person name="Zhu T."/>
            <person name="Hou S."/>
            <person name="Lu X."/>
            <person name="Hess W.R."/>
        </authorList>
    </citation>
    <scope>NUCLEOTIDE SEQUENCE [LARGE SCALE GENOMIC DNA]</scope>
    <source>
        <strain evidence="2 3">NIES-30</strain>
    </source>
</reference>
<feature type="transmembrane region" description="Helical" evidence="1">
    <location>
        <begin position="328"/>
        <end position="361"/>
    </location>
</feature>
<evidence type="ECO:0000313" key="3">
    <source>
        <dbReference type="Proteomes" id="UP000185557"/>
    </source>
</evidence>
<keyword evidence="3" id="KW-1185">Reference proteome</keyword>
<name>A0A1U7J589_9CYAN</name>
<proteinExistence type="predicted"/>
<accession>A0A1U7J589</accession>
<protein>
    <recommendedName>
        <fullName evidence="4">NACHT domain-containing protein</fullName>
    </recommendedName>
</protein>